<keyword evidence="2" id="KW-1185">Reference proteome</keyword>
<protein>
    <submittedName>
        <fullName evidence="1">Uncharacterized protein</fullName>
    </submittedName>
</protein>
<accession>A0A1H3TDI0</accession>
<dbReference type="RefSeq" id="WP_019599724.1">
    <property type="nucleotide sequence ID" value="NZ_FNQC01000016.1"/>
</dbReference>
<evidence type="ECO:0000313" key="1">
    <source>
        <dbReference type="EMBL" id="SDZ47409.1"/>
    </source>
</evidence>
<gene>
    <name evidence="1" type="ORF">SAMN05444412_11648</name>
</gene>
<dbReference type="Proteomes" id="UP000199663">
    <property type="component" value="Unassembled WGS sequence"/>
</dbReference>
<proteinExistence type="predicted"/>
<evidence type="ECO:0000313" key="2">
    <source>
        <dbReference type="Proteomes" id="UP000199663"/>
    </source>
</evidence>
<dbReference type="EMBL" id="FNQC01000016">
    <property type="protein sequence ID" value="SDZ47409.1"/>
    <property type="molecule type" value="Genomic_DNA"/>
</dbReference>
<reference evidence="1 2" key="1">
    <citation type="submission" date="2016-10" db="EMBL/GenBank/DDBJ databases">
        <authorList>
            <person name="Varghese N."/>
            <person name="Submissions S."/>
        </authorList>
    </citation>
    <scope>NUCLEOTIDE SEQUENCE [LARGE SCALE GENOMIC DNA]</scope>
    <source>
        <strain evidence="1 2">DSM 17997</strain>
    </source>
</reference>
<organism evidence="1 2">
    <name type="scientific">Rhodonellum ikkaensis</name>
    <dbReference type="NCBI Taxonomy" id="336829"/>
    <lineage>
        <taxon>Bacteria</taxon>
        <taxon>Pseudomonadati</taxon>
        <taxon>Bacteroidota</taxon>
        <taxon>Cytophagia</taxon>
        <taxon>Cytophagales</taxon>
        <taxon>Cytophagaceae</taxon>
        <taxon>Rhodonellum</taxon>
    </lineage>
</organism>
<comment type="caution">
    <text evidence="1">The sequence shown here is derived from an EMBL/GenBank/DDBJ whole genome shotgun (WGS) entry which is preliminary data.</text>
</comment>
<name>A0A1H3TDI0_9BACT</name>
<sequence>MKKTILLLTIGFLCLQDLLAQMRIHDRAVVAQQERMVFKQWDMDEFYPNPNRILGIPTNPNWFLTWALHPNYPQLDRRPLSPSGEQTQRIGLAAAMQVSSDYYKQQADTVGNLARRELLRVSGAFSSADPLYLLYYQRELSPLDNIAADAFKNTPENVKGYVTQTGVLDWYLENMQSLAERYGFAKTLDMERGQRILMYHRIMLDMRKLLTNWEYKMSLSGKMLALRQDSGPNRPGQLKLDMAFGREDEILAEIIQRRILMK</sequence>